<keyword evidence="4" id="KW-0067">ATP-binding</keyword>
<evidence type="ECO:0000256" key="1">
    <source>
        <dbReference type="ARBA" id="ARBA00022527"/>
    </source>
</evidence>
<dbReference type="EMBL" id="JAXCEH010000016">
    <property type="protein sequence ID" value="MFA1556538.1"/>
    <property type="molecule type" value="Genomic_DNA"/>
</dbReference>
<dbReference type="InterPro" id="IPR036890">
    <property type="entry name" value="HATPase_C_sf"/>
</dbReference>
<keyword evidence="1" id="KW-0808">Transferase</keyword>
<name>A0ABV4R0Y2_9ACTN</name>
<evidence type="ECO:0000256" key="2">
    <source>
        <dbReference type="SAM" id="MobiDB-lite"/>
    </source>
</evidence>
<dbReference type="RefSeq" id="WP_371943285.1">
    <property type="nucleotide sequence ID" value="NZ_JAXCEH010000016.1"/>
</dbReference>
<protein>
    <submittedName>
        <fullName evidence="4">ATP-binding protein</fullName>
    </submittedName>
</protein>
<evidence type="ECO:0000313" key="5">
    <source>
        <dbReference type="Proteomes" id="UP001569904"/>
    </source>
</evidence>
<dbReference type="PANTHER" id="PTHR35526">
    <property type="entry name" value="ANTI-SIGMA-F FACTOR RSBW-RELATED"/>
    <property type="match status" value="1"/>
</dbReference>
<dbReference type="Gene3D" id="3.30.565.10">
    <property type="entry name" value="Histidine kinase-like ATPase, C-terminal domain"/>
    <property type="match status" value="1"/>
</dbReference>
<keyword evidence="4" id="KW-0547">Nucleotide-binding</keyword>
<evidence type="ECO:0000313" key="4">
    <source>
        <dbReference type="EMBL" id="MFA1556538.1"/>
    </source>
</evidence>
<sequence length="133" mass="14244">MTRGMERLGEPFGFSGDGEDGRRARRIVRELAAKVLPDEGLLDDVELMTAEAVANAVLHGSGLVTVTVETDGRALRVEVADDGPAHAGPADADPHGRRRLDHGRGLTVIDALAGEWRLAQSPGRTRLWFTVAP</sequence>
<proteinExistence type="predicted"/>
<dbReference type="SUPFAM" id="SSF55874">
    <property type="entry name" value="ATPase domain of HSP90 chaperone/DNA topoisomerase II/histidine kinase"/>
    <property type="match status" value="1"/>
</dbReference>
<keyword evidence="1" id="KW-0418">Kinase</keyword>
<dbReference type="PANTHER" id="PTHR35526:SF3">
    <property type="entry name" value="ANTI-SIGMA-F FACTOR RSBW"/>
    <property type="match status" value="1"/>
</dbReference>
<evidence type="ECO:0000259" key="3">
    <source>
        <dbReference type="Pfam" id="PF13581"/>
    </source>
</evidence>
<feature type="region of interest" description="Disordered" evidence="2">
    <location>
        <begin position="79"/>
        <end position="100"/>
    </location>
</feature>
<dbReference type="GO" id="GO:0005524">
    <property type="term" value="F:ATP binding"/>
    <property type="evidence" value="ECO:0007669"/>
    <property type="project" value="UniProtKB-KW"/>
</dbReference>
<dbReference type="InterPro" id="IPR003594">
    <property type="entry name" value="HATPase_dom"/>
</dbReference>
<feature type="region of interest" description="Disordered" evidence="2">
    <location>
        <begin position="1"/>
        <end position="20"/>
    </location>
</feature>
<keyword evidence="1" id="KW-0723">Serine/threonine-protein kinase</keyword>
<feature type="domain" description="Histidine kinase/HSP90-like ATPase" evidence="3">
    <location>
        <begin position="19"/>
        <end position="130"/>
    </location>
</feature>
<comment type="caution">
    <text evidence="4">The sequence shown here is derived from an EMBL/GenBank/DDBJ whole genome shotgun (WGS) entry which is preliminary data.</text>
</comment>
<accession>A0ABV4R0Y2</accession>
<organism evidence="4 5">
    <name type="scientific">Actinomadura chokoriensis</name>
    <dbReference type="NCBI Taxonomy" id="454156"/>
    <lineage>
        <taxon>Bacteria</taxon>
        <taxon>Bacillati</taxon>
        <taxon>Actinomycetota</taxon>
        <taxon>Actinomycetes</taxon>
        <taxon>Streptosporangiales</taxon>
        <taxon>Thermomonosporaceae</taxon>
        <taxon>Actinomadura</taxon>
    </lineage>
</organism>
<dbReference type="Pfam" id="PF13581">
    <property type="entry name" value="HATPase_c_2"/>
    <property type="match status" value="1"/>
</dbReference>
<gene>
    <name evidence="4" type="ORF">SM436_22840</name>
</gene>
<keyword evidence="5" id="KW-1185">Reference proteome</keyword>
<dbReference type="CDD" id="cd16936">
    <property type="entry name" value="HATPase_RsbW-like"/>
    <property type="match status" value="1"/>
</dbReference>
<dbReference type="Proteomes" id="UP001569904">
    <property type="component" value="Unassembled WGS sequence"/>
</dbReference>
<reference evidence="4 5" key="1">
    <citation type="submission" date="2023-11" db="EMBL/GenBank/DDBJ databases">
        <title>Actinomadura monticuli sp. nov., isolated from volcanic ash.</title>
        <authorList>
            <person name="Lee S.D."/>
            <person name="Yang H."/>
            <person name="Kim I.S."/>
        </authorList>
    </citation>
    <scope>NUCLEOTIDE SEQUENCE [LARGE SCALE GENOMIC DNA]</scope>
    <source>
        <strain evidence="4 5">DSM 45346</strain>
    </source>
</reference>
<dbReference type="InterPro" id="IPR050267">
    <property type="entry name" value="Anti-sigma-factor_SerPK"/>
</dbReference>